<comment type="caution">
    <text evidence="1">The sequence shown here is derived from an EMBL/GenBank/DDBJ whole genome shotgun (WGS) entry which is preliminary data.</text>
</comment>
<organism evidence="1 2">
    <name type="scientific">Methylobacterium trifolii</name>
    <dbReference type="NCBI Taxonomy" id="1003092"/>
    <lineage>
        <taxon>Bacteria</taxon>
        <taxon>Pseudomonadati</taxon>
        <taxon>Pseudomonadota</taxon>
        <taxon>Alphaproteobacteria</taxon>
        <taxon>Hyphomicrobiales</taxon>
        <taxon>Methylobacteriaceae</taxon>
        <taxon>Methylobacterium</taxon>
    </lineage>
</organism>
<evidence type="ECO:0008006" key="3">
    <source>
        <dbReference type="Google" id="ProtNLM"/>
    </source>
</evidence>
<dbReference type="EMBL" id="BPRB01000096">
    <property type="protein sequence ID" value="GJE59815.1"/>
    <property type="molecule type" value="Genomic_DNA"/>
</dbReference>
<sequence length="68" mass="7529">MPDDPNGSSHQTKRRRRFAHAVIAVTLIAVWLDRRDGIASVTDLGCRDAGRPVPIATDAMVRDMLSRD</sequence>
<evidence type="ECO:0000313" key="1">
    <source>
        <dbReference type="EMBL" id="GJE59815.1"/>
    </source>
</evidence>
<name>A0ABQ4TX25_9HYPH</name>
<reference evidence="1" key="1">
    <citation type="journal article" date="2021" name="Front. Microbiol.">
        <title>Comprehensive Comparative Genomics and Phenotyping of Methylobacterium Species.</title>
        <authorList>
            <person name="Alessa O."/>
            <person name="Ogura Y."/>
            <person name="Fujitani Y."/>
            <person name="Takami H."/>
            <person name="Hayashi T."/>
            <person name="Sahin N."/>
            <person name="Tani A."/>
        </authorList>
    </citation>
    <scope>NUCLEOTIDE SEQUENCE</scope>
    <source>
        <strain evidence="1">DSM 23632</strain>
    </source>
</reference>
<reference evidence="1" key="2">
    <citation type="submission" date="2021-08" db="EMBL/GenBank/DDBJ databases">
        <authorList>
            <person name="Tani A."/>
            <person name="Ola A."/>
            <person name="Ogura Y."/>
            <person name="Katsura K."/>
            <person name="Hayashi T."/>
        </authorList>
    </citation>
    <scope>NUCLEOTIDE SEQUENCE</scope>
    <source>
        <strain evidence="1">DSM 23632</strain>
    </source>
</reference>
<proteinExistence type="predicted"/>
<keyword evidence="2" id="KW-1185">Reference proteome</keyword>
<accession>A0ABQ4TX25</accession>
<gene>
    <name evidence="1" type="ORF">MPOCJGCO_1917</name>
</gene>
<dbReference type="Proteomes" id="UP001055057">
    <property type="component" value="Unassembled WGS sequence"/>
</dbReference>
<dbReference type="RefSeq" id="WP_238182373.1">
    <property type="nucleotide sequence ID" value="NZ_BPRB01000096.1"/>
</dbReference>
<protein>
    <recommendedName>
        <fullName evidence="3">Transposase</fullName>
    </recommendedName>
</protein>
<evidence type="ECO:0000313" key="2">
    <source>
        <dbReference type="Proteomes" id="UP001055057"/>
    </source>
</evidence>